<organism evidence="3 4">
    <name type="scientific">Ammoniphilus resinae</name>
    <dbReference type="NCBI Taxonomy" id="861532"/>
    <lineage>
        <taxon>Bacteria</taxon>
        <taxon>Bacillati</taxon>
        <taxon>Bacillota</taxon>
        <taxon>Bacilli</taxon>
        <taxon>Bacillales</taxon>
        <taxon>Paenibacillaceae</taxon>
        <taxon>Aneurinibacillus group</taxon>
        <taxon>Ammoniphilus</taxon>
    </lineage>
</organism>
<keyword evidence="1" id="KW-0472">Membrane</keyword>
<reference evidence="3 4" key="1">
    <citation type="submission" date="2021-03" db="EMBL/GenBank/DDBJ databases">
        <title>Genomic Encyclopedia of Type Strains, Phase IV (KMG-IV): sequencing the most valuable type-strain genomes for metagenomic binning, comparative biology and taxonomic classification.</title>
        <authorList>
            <person name="Goeker M."/>
        </authorList>
    </citation>
    <scope>NUCLEOTIDE SEQUENCE [LARGE SCALE GENOMIC DNA]</scope>
    <source>
        <strain evidence="3 4">DSM 24738</strain>
    </source>
</reference>
<dbReference type="Proteomes" id="UP001519343">
    <property type="component" value="Unassembled WGS sequence"/>
</dbReference>
<sequence length="164" mass="18165">MVKRYGDIYASVFLIIASIVLYISTFSIKMLTVSRIGSAFVPQLVAIGIFIFSGILLRNSLKELKHRKSLENDGAEEGGNEESQINYAGLISSVVLMIVYLLLLNSIGFLIMTTVYIVLQISILADKSEMNILKFFIIAAVSSLAVYYIFRSIFHVMLPTGILG</sequence>
<protein>
    <recommendedName>
        <fullName evidence="2">DUF1468 domain-containing protein</fullName>
    </recommendedName>
</protein>
<feature type="transmembrane region" description="Helical" evidence="1">
    <location>
        <begin position="131"/>
        <end position="150"/>
    </location>
</feature>
<evidence type="ECO:0000313" key="3">
    <source>
        <dbReference type="EMBL" id="MBP1933677.1"/>
    </source>
</evidence>
<evidence type="ECO:0000259" key="2">
    <source>
        <dbReference type="Pfam" id="PF07331"/>
    </source>
</evidence>
<dbReference type="EMBL" id="JAGGKT010000012">
    <property type="protein sequence ID" value="MBP1933677.1"/>
    <property type="molecule type" value="Genomic_DNA"/>
</dbReference>
<name>A0ABS4GTS9_9BACL</name>
<proteinExistence type="predicted"/>
<feature type="transmembrane region" description="Helical" evidence="1">
    <location>
        <begin position="40"/>
        <end position="57"/>
    </location>
</feature>
<feature type="transmembrane region" description="Helical" evidence="1">
    <location>
        <begin position="94"/>
        <end position="119"/>
    </location>
</feature>
<dbReference type="RefSeq" id="WP_209811686.1">
    <property type="nucleotide sequence ID" value="NZ_JAGGKT010000012.1"/>
</dbReference>
<comment type="caution">
    <text evidence="3">The sequence shown here is derived from an EMBL/GenBank/DDBJ whole genome shotgun (WGS) entry which is preliminary data.</text>
</comment>
<feature type="transmembrane region" description="Helical" evidence="1">
    <location>
        <begin position="7"/>
        <end position="28"/>
    </location>
</feature>
<evidence type="ECO:0000313" key="4">
    <source>
        <dbReference type="Proteomes" id="UP001519343"/>
    </source>
</evidence>
<keyword evidence="1" id="KW-0812">Transmembrane</keyword>
<dbReference type="InterPro" id="IPR009936">
    <property type="entry name" value="DUF1468"/>
</dbReference>
<keyword evidence="4" id="KW-1185">Reference proteome</keyword>
<feature type="domain" description="DUF1468" evidence="2">
    <location>
        <begin position="12"/>
        <end position="159"/>
    </location>
</feature>
<gene>
    <name evidence="3" type="ORF">J2Z37_003690</name>
</gene>
<evidence type="ECO:0000256" key="1">
    <source>
        <dbReference type="SAM" id="Phobius"/>
    </source>
</evidence>
<accession>A0ABS4GTS9</accession>
<keyword evidence="1" id="KW-1133">Transmembrane helix</keyword>
<dbReference type="Pfam" id="PF07331">
    <property type="entry name" value="TctB"/>
    <property type="match status" value="1"/>
</dbReference>